<evidence type="ECO:0000313" key="3">
    <source>
        <dbReference type="Proteomes" id="UP001268089"/>
    </source>
</evidence>
<feature type="domain" description="Methyltransferase" evidence="1">
    <location>
        <begin position="30"/>
        <end position="116"/>
    </location>
</feature>
<proteinExistence type="predicted"/>
<dbReference type="InterPro" id="IPR041698">
    <property type="entry name" value="Methyltransf_25"/>
</dbReference>
<reference evidence="2 3" key="1">
    <citation type="submission" date="2023-07" db="EMBL/GenBank/DDBJ databases">
        <title>Sorghum-associated microbial communities from plants grown in Nebraska, USA.</title>
        <authorList>
            <person name="Schachtman D."/>
        </authorList>
    </citation>
    <scope>NUCLEOTIDE SEQUENCE [LARGE SCALE GENOMIC DNA]</scope>
    <source>
        <strain evidence="2 3">BE308</strain>
    </source>
</reference>
<dbReference type="Pfam" id="PF13649">
    <property type="entry name" value="Methyltransf_25"/>
    <property type="match status" value="1"/>
</dbReference>
<dbReference type="EMBL" id="JAVDXO010000007">
    <property type="protein sequence ID" value="MDR7307830.1"/>
    <property type="molecule type" value="Genomic_DNA"/>
</dbReference>
<accession>A0ABU1ZQL6</accession>
<keyword evidence="2" id="KW-0489">Methyltransferase</keyword>
<evidence type="ECO:0000313" key="2">
    <source>
        <dbReference type="EMBL" id="MDR7307830.1"/>
    </source>
</evidence>
<dbReference type="CDD" id="cd02440">
    <property type="entry name" value="AdoMet_MTases"/>
    <property type="match status" value="1"/>
</dbReference>
<dbReference type="Proteomes" id="UP001268089">
    <property type="component" value="Unassembled WGS sequence"/>
</dbReference>
<keyword evidence="2" id="KW-0808">Transferase</keyword>
<dbReference type="InterPro" id="IPR029063">
    <property type="entry name" value="SAM-dependent_MTases_sf"/>
</dbReference>
<dbReference type="RefSeq" id="WP_310344354.1">
    <property type="nucleotide sequence ID" value="NZ_JAVDXO010000007.1"/>
</dbReference>
<dbReference type="GO" id="GO:0032259">
    <property type="term" value="P:methylation"/>
    <property type="evidence" value="ECO:0007669"/>
    <property type="project" value="UniProtKB-KW"/>
</dbReference>
<sequence>MTPEIAEHGSLSASPWVQRWSHLLAANATVLDVACGAGRHLEWFLRRGHAVTGIDRDISVAAQRVPHTTLIQADIENAPWPLVRGQQPQQFGAVVVTNYLWRALLPTLVASVAPGGVLLYETFAAGNETVGRPSRPDFLLQPGELLRACAGLQVVAYENGYLDQPPRFVQRIAAVHSPLPSFTPETSGALPGRYTL</sequence>
<comment type="caution">
    <text evidence="2">The sequence shown here is derived from an EMBL/GenBank/DDBJ whole genome shotgun (WGS) entry which is preliminary data.</text>
</comment>
<gene>
    <name evidence="2" type="ORF">J2X15_003134</name>
</gene>
<evidence type="ECO:0000259" key="1">
    <source>
        <dbReference type="Pfam" id="PF13649"/>
    </source>
</evidence>
<protein>
    <submittedName>
        <fullName evidence="2">SAM-dependent methyltransferase</fullName>
    </submittedName>
</protein>
<dbReference type="GO" id="GO:0008168">
    <property type="term" value="F:methyltransferase activity"/>
    <property type="evidence" value="ECO:0007669"/>
    <property type="project" value="UniProtKB-KW"/>
</dbReference>
<name>A0ABU1ZQL6_9BURK</name>
<dbReference type="Gene3D" id="3.40.50.150">
    <property type="entry name" value="Vaccinia Virus protein VP39"/>
    <property type="match status" value="1"/>
</dbReference>
<keyword evidence="3" id="KW-1185">Reference proteome</keyword>
<dbReference type="SUPFAM" id="SSF53335">
    <property type="entry name" value="S-adenosyl-L-methionine-dependent methyltransferases"/>
    <property type="match status" value="1"/>
</dbReference>
<organism evidence="2 3">
    <name type="scientific">Rhodoferax saidenbachensis</name>
    <dbReference type="NCBI Taxonomy" id="1484693"/>
    <lineage>
        <taxon>Bacteria</taxon>
        <taxon>Pseudomonadati</taxon>
        <taxon>Pseudomonadota</taxon>
        <taxon>Betaproteobacteria</taxon>
        <taxon>Burkholderiales</taxon>
        <taxon>Comamonadaceae</taxon>
        <taxon>Rhodoferax</taxon>
    </lineage>
</organism>